<evidence type="ECO:0000259" key="10">
    <source>
        <dbReference type="PROSITE" id="PS50893"/>
    </source>
</evidence>
<dbReference type="GO" id="GO:0006826">
    <property type="term" value="P:iron ion transport"/>
    <property type="evidence" value="ECO:0007669"/>
    <property type="project" value="UniProtKB-KW"/>
</dbReference>
<keyword evidence="9" id="KW-0472">Membrane</keyword>
<sequence length="263" mass="30088">MEYYFKTEQMSVGYQGKPLIQDIEIGLHKGEILTMIGPNGAGKSTILKSIAKQLKLIQGVVYLDKKELNHMSGLELSQKMAVVFTEKMKTELMTCEDVVATGRYPYTGHFGILSKEDHDAVREAMELVHVTEIRNQDFTKISDGQKQRVMLARAICQEPEIVILDEPTSFLDVKYKLEFLSVVQELRIKKGLTVIMSLHELELAKIISDKILCIKEGYVERCGTPEEIFESDFIKRLFHINEDCFEGNEKLLAYIGRLGRYEE</sequence>
<dbReference type="SUPFAM" id="SSF52540">
    <property type="entry name" value="P-loop containing nucleoside triphosphate hydrolases"/>
    <property type="match status" value="1"/>
</dbReference>
<keyword evidence="6 11" id="KW-0067">ATP-binding</keyword>
<name>A0A839JYN1_9FIRM</name>
<dbReference type="PANTHER" id="PTHR42771:SF4">
    <property type="entry name" value="IRON(3+)-HYDROXAMATE IMPORT ATP-BINDING PROTEIN FHUC"/>
    <property type="match status" value="1"/>
</dbReference>
<accession>A0A839JYN1</accession>
<evidence type="ECO:0000256" key="5">
    <source>
        <dbReference type="ARBA" id="ARBA00022741"/>
    </source>
</evidence>
<dbReference type="InterPro" id="IPR003439">
    <property type="entry name" value="ABC_transporter-like_ATP-bd"/>
</dbReference>
<dbReference type="InterPro" id="IPR003593">
    <property type="entry name" value="AAA+_ATPase"/>
</dbReference>
<dbReference type="FunFam" id="3.40.50.300:FF:000134">
    <property type="entry name" value="Iron-enterobactin ABC transporter ATP-binding protein"/>
    <property type="match status" value="1"/>
</dbReference>
<evidence type="ECO:0000256" key="2">
    <source>
        <dbReference type="ARBA" id="ARBA00022448"/>
    </source>
</evidence>
<dbReference type="Proteomes" id="UP000574276">
    <property type="component" value="Unassembled WGS sequence"/>
</dbReference>
<dbReference type="CDD" id="cd03214">
    <property type="entry name" value="ABC_Iron-Siderophores_B12_Hemin"/>
    <property type="match status" value="1"/>
</dbReference>
<keyword evidence="5" id="KW-0547">Nucleotide-binding</keyword>
<evidence type="ECO:0000256" key="6">
    <source>
        <dbReference type="ARBA" id="ARBA00022840"/>
    </source>
</evidence>
<organism evidence="11 12">
    <name type="scientific">Variimorphobacter saccharofermentans</name>
    <dbReference type="NCBI Taxonomy" id="2755051"/>
    <lineage>
        <taxon>Bacteria</taxon>
        <taxon>Bacillati</taxon>
        <taxon>Bacillota</taxon>
        <taxon>Clostridia</taxon>
        <taxon>Lachnospirales</taxon>
        <taxon>Lachnospiraceae</taxon>
        <taxon>Variimorphobacter</taxon>
    </lineage>
</organism>
<keyword evidence="8" id="KW-0406">Ion transport</keyword>
<dbReference type="InterPro" id="IPR051535">
    <property type="entry name" value="Siderophore_ABC-ATPase"/>
</dbReference>
<gene>
    <name evidence="11" type="ORF">H0486_02355</name>
</gene>
<keyword evidence="2" id="KW-0813">Transport</keyword>
<comment type="subcellular location">
    <subcellularLocation>
        <location evidence="1">Cell membrane</location>
        <topology evidence="1">Peripheral membrane protein</topology>
    </subcellularLocation>
</comment>
<keyword evidence="3" id="KW-1003">Cell membrane</keyword>
<keyword evidence="7" id="KW-0408">Iron</keyword>
<evidence type="ECO:0000256" key="8">
    <source>
        <dbReference type="ARBA" id="ARBA00023065"/>
    </source>
</evidence>
<dbReference type="InterPro" id="IPR027417">
    <property type="entry name" value="P-loop_NTPase"/>
</dbReference>
<keyword evidence="4" id="KW-0410">Iron transport</keyword>
<proteinExistence type="predicted"/>
<dbReference type="RefSeq" id="WP_323163525.1">
    <property type="nucleotide sequence ID" value="NZ_JACEGA010000001.1"/>
</dbReference>
<dbReference type="GO" id="GO:0005524">
    <property type="term" value="F:ATP binding"/>
    <property type="evidence" value="ECO:0007669"/>
    <property type="project" value="UniProtKB-KW"/>
</dbReference>
<dbReference type="PANTHER" id="PTHR42771">
    <property type="entry name" value="IRON(3+)-HYDROXAMATE IMPORT ATP-BINDING PROTEIN FHUC"/>
    <property type="match status" value="1"/>
</dbReference>
<keyword evidence="12" id="KW-1185">Reference proteome</keyword>
<evidence type="ECO:0000256" key="9">
    <source>
        <dbReference type="ARBA" id="ARBA00023136"/>
    </source>
</evidence>
<protein>
    <submittedName>
        <fullName evidence="11">ABC transporter ATP-binding protein</fullName>
    </submittedName>
</protein>
<dbReference type="EMBL" id="JACEGA010000001">
    <property type="protein sequence ID" value="MBB2181719.1"/>
    <property type="molecule type" value="Genomic_DNA"/>
</dbReference>
<evidence type="ECO:0000256" key="1">
    <source>
        <dbReference type="ARBA" id="ARBA00004202"/>
    </source>
</evidence>
<dbReference type="AlphaFoldDB" id="A0A839JYN1"/>
<evidence type="ECO:0000256" key="3">
    <source>
        <dbReference type="ARBA" id="ARBA00022475"/>
    </source>
</evidence>
<dbReference type="Pfam" id="PF00005">
    <property type="entry name" value="ABC_tran"/>
    <property type="match status" value="1"/>
</dbReference>
<reference evidence="11 12" key="1">
    <citation type="submission" date="2020-07" db="EMBL/GenBank/DDBJ databases">
        <title>Characterization and genome sequencing of isolate MD1, a novel member within the family Lachnospiraceae.</title>
        <authorList>
            <person name="Rettenmaier R."/>
            <person name="Di Bello L."/>
            <person name="Zinser C."/>
            <person name="Scheitz K."/>
            <person name="Liebl W."/>
            <person name="Zverlov V."/>
        </authorList>
    </citation>
    <scope>NUCLEOTIDE SEQUENCE [LARGE SCALE GENOMIC DNA]</scope>
    <source>
        <strain evidence="11 12">MD1</strain>
    </source>
</reference>
<dbReference type="Gene3D" id="3.40.50.300">
    <property type="entry name" value="P-loop containing nucleotide triphosphate hydrolases"/>
    <property type="match status" value="1"/>
</dbReference>
<evidence type="ECO:0000256" key="7">
    <source>
        <dbReference type="ARBA" id="ARBA00023004"/>
    </source>
</evidence>
<dbReference type="GO" id="GO:0005886">
    <property type="term" value="C:plasma membrane"/>
    <property type="evidence" value="ECO:0007669"/>
    <property type="project" value="UniProtKB-SubCell"/>
</dbReference>
<feature type="domain" description="ABC transporter" evidence="10">
    <location>
        <begin position="5"/>
        <end position="241"/>
    </location>
</feature>
<dbReference type="SMART" id="SM00382">
    <property type="entry name" value="AAA"/>
    <property type="match status" value="1"/>
</dbReference>
<comment type="caution">
    <text evidence="11">The sequence shown here is derived from an EMBL/GenBank/DDBJ whole genome shotgun (WGS) entry which is preliminary data.</text>
</comment>
<dbReference type="GO" id="GO:0016887">
    <property type="term" value="F:ATP hydrolysis activity"/>
    <property type="evidence" value="ECO:0007669"/>
    <property type="project" value="InterPro"/>
</dbReference>
<evidence type="ECO:0000313" key="12">
    <source>
        <dbReference type="Proteomes" id="UP000574276"/>
    </source>
</evidence>
<dbReference type="PROSITE" id="PS50893">
    <property type="entry name" value="ABC_TRANSPORTER_2"/>
    <property type="match status" value="1"/>
</dbReference>
<evidence type="ECO:0000313" key="11">
    <source>
        <dbReference type="EMBL" id="MBB2181719.1"/>
    </source>
</evidence>
<evidence type="ECO:0000256" key="4">
    <source>
        <dbReference type="ARBA" id="ARBA00022496"/>
    </source>
</evidence>